<protein>
    <submittedName>
        <fullName evidence="13">Porin</fullName>
    </submittedName>
</protein>
<dbReference type="GO" id="GO:0046930">
    <property type="term" value="C:pore complex"/>
    <property type="evidence" value="ECO:0007669"/>
    <property type="project" value="UniProtKB-KW"/>
</dbReference>
<comment type="caution">
    <text evidence="13">The sequence shown here is derived from an EMBL/GenBank/DDBJ whole genome shotgun (WGS) entry which is preliminary data.</text>
</comment>
<dbReference type="GO" id="GO:0015288">
    <property type="term" value="F:porin activity"/>
    <property type="evidence" value="ECO:0007669"/>
    <property type="project" value="UniProtKB-KW"/>
</dbReference>
<dbReference type="GO" id="GO:0034220">
    <property type="term" value="P:monoatomic ion transmembrane transport"/>
    <property type="evidence" value="ECO:0007669"/>
    <property type="project" value="InterPro"/>
</dbReference>
<keyword evidence="3" id="KW-0813">Transport</keyword>
<dbReference type="SUPFAM" id="SSF56935">
    <property type="entry name" value="Porins"/>
    <property type="match status" value="1"/>
</dbReference>
<dbReference type="CDD" id="cd00342">
    <property type="entry name" value="gram_neg_porins"/>
    <property type="match status" value="1"/>
</dbReference>
<reference evidence="13 14" key="1">
    <citation type="submission" date="2019-10" db="EMBL/GenBank/DDBJ databases">
        <title>Cardiobacteriales fam. a chemoheterotrophic member of the order Cardiobacteriales, and proposal of Cardiobacteriales fam. nov.</title>
        <authorList>
            <person name="Wang C."/>
        </authorList>
    </citation>
    <scope>NUCLEOTIDE SEQUENCE [LARGE SCALE GENOMIC DNA]</scope>
    <source>
        <strain evidence="13 14">ML27</strain>
    </source>
</reference>
<keyword evidence="8" id="KW-0626">Porin</keyword>
<dbReference type="InterPro" id="IPR023614">
    <property type="entry name" value="Porin_dom_sf"/>
</dbReference>
<evidence type="ECO:0000256" key="4">
    <source>
        <dbReference type="ARBA" id="ARBA00022452"/>
    </source>
</evidence>
<accession>A0A6N7ET76</accession>
<evidence type="ECO:0000256" key="10">
    <source>
        <dbReference type="ARBA" id="ARBA00023237"/>
    </source>
</evidence>
<evidence type="ECO:0000256" key="6">
    <source>
        <dbReference type="ARBA" id="ARBA00022729"/>
    </source>
</evidence>
<dbReference type="InterPro" id="IPR002299">
    <property type="entry name" value="Porin_Neis"/>
</dbReference>
<dbReference type="Proteomes" id="UP000471298">
    <property type="component" value="Unassembled WGS sequence"/>
</dbReference>
<feature type="domain" description="Porin" evidence="12">
    <location>
        <begin position="7"/>
        <end position="290"/>
    </location>
</feature>
<evidence type="ECO:0000256" key="9">
    <source>
        <dbReference type="ARBA" id="ARBA00023136"/>
    </source>
</evidence>
<evidence type="ECO:0000256" key="7">
    <source>
        <dbReference type="ARBA" id="ARBA00023065"/>
    </source>
</evidence>
<evidence type="ECO:0000256" key="2">
    <source>
        <dbReference type="ARBA" id="ARBA00011233"/>
    </source>
</evidence>
<organism evidence="13 14">
    <name type="scientific">Ostreibacterium oceani</name>
    <dbReference type="NCBI Taxonomy" id="2654998"/>
    <lineage>
        <taxon>Bacteria</taxon>
        <taxon>Pseudomonadati</taxon>
        <taxon>Pseudomonadota</taxon>
        <taxon>Gammaproteobacteria</taxon>
        <taxon>Cardiobacteriales</taxon>
        <taxon>Ostreibacteriaceae</taxon>
        <taxon>Ostreibacterium</taxon>
    </lineage>
</organism>
<dbReference type="InterPro" id="IPR033900">
    <property type="entry name" value="Gram_neg_porin_domain"/>
</dbReference>
<evidence type="ECO:0000256" key="5">
    <source>
        <dbReference type="ARBA" id="ARBA00022692"/>
    </source>
</evidence>
<evidence type="ECO:0000256" key="11">
    <source>
        <dbReference type="SAM" id="SignalP"/>
    </source>
</evidence>
<keyword evidence="4" id="KW-1134">Transmembrane beta strand</keyword>
<keyword evidence="14" id="KW-1185">Reference proteome</keyword>
<dbReference type="Pfam" id="PF13609">
    <property type="entry name" value="Porin_4"/>
    <property type="match status" value="1"/>
</dbReference>
<keyword evidence="10" id="KW-0998">Cell outer membrane</keyword>
<gene>
    <name evidence="13" type="ORF">GCU85_02680</name>
</gene>
<evidence type="ECO:0000256" key="1">
    <source>
        <dbReference type="ARBA" id="ARBA00004571"/>
    </source>
</evidence>
<dbReference type="Gene3D" id="2.40.160.10">
    <property type="entry name" value="Porin"/>
    <property type="match status" value="1"/>
</dbReference>
<evidence type="ECO:0000256" key="8">
    <source>
        <dbReference type="ARBA" id="ARBA00023114"/>
    </source>
</evidence>
<feature type="signal peptide" evidence="11">
    <location>
        <begin position="1"/>
        <end position="21"/>
    </location>
</feature>
<comment type="subcellular location">
    <subcellularLocation>
        <location evidence="1">Cell outer membrane</location>
        <topology evidence="1">Multi-pass membrane protein</topology>
    </subcellularLocation>
</comment>
<evidence type="ECO:0000313" key="14">
    <source>
        <dbReference type="Proteomes" id="UP000471298"/>
    </source>
</evidence>
<name>A0A6N7ET76_9GAMM</name>
<comment type="subunit">
    <text evidence="2">Homotrimer.</text>
</comment>
<sequence length="306" mass="32884">MKKSILALAIASASLAGVAQANNTTLYGSVRMAVEVTDDGDTTSSHVRNNSSRWGIRGTDEIGNGLDVFYRYEFAVQADTNGGGQSNRLGFVGLKGGFGSVALGSQWSPYYNIVGYNDIFNGSFSYDRTYLGAFRISNSLIYTTPEMGGFKAQVALIHNGLGGNDDHVDAYNIGLSYANAGIFAGLTYFSTNGLDDETSLVGAAAGYSNDAFRIGLAAEYGDDGSDANPLNLSLAGEYYLSDADTLRAIFEVLDTDTDADEQVHVALGYQHNFSKRSRVWAEYSYFDEGDNADELQVLSLGIRTDF</sequence>
<dbReference type="PRINTS" id="PR00184">
    <property type="entry name" value="NEISSPPORIN"/>
</dbReference>
<dbReference type="InParanoid" id="A0A6N7ET76"/>
<keyword evidence="6 11" id="KW-0732">Signal</keyword>
<keyword evidence="5" id="KW-0812">Transmembrane</keyword>
<dbReference type="PANTHER" id="PTHR34501:SF9">
    <property type="entry name" value="MAJOR OUTER MEMBRANE PROTEIN P.IA"/>
    <property type="match status" value="1"/>
</dbReference>
<proteinExistence type="predicted"/>
<keyword evidence="7" id="KW-0406">Ion transport</keyword>
<keyword evidence="9" id="KW-0472">Membrane</keyword>
<dbReference type="GO" id="GO:0009279">
    <property type="term" value="C:cell outer membrane"/>
    <property type="evidence" value="ECO:0007669"/>
    <property type="project" value="UniProtKB-SubCell"/>
</dbReference>
<dbReference type="AlphaFoldDB" id="A0A6N7ET76"/>
<dbReference type="InterPro" id="IPR050298">
    <property type="entry name" value="Gram-neg_bact_OMP"/>
</dbReference>
<evidence type="ECO:0000259" key="12">
    <source>
        <dbReference type="Pfam" id="PF13609"/>
    </source>
</evidence>
<evidence type="ECO:0000313" key="13">
    <source>
        <dbReference type="EMBL" id="MPV85642.1"/>
    </source>
</evidence>
<dbReference type="RefSeq" id="WP_152809083.1">
    <property type="nucleotide sequence ID" value="NZ_WHNW01000002.1"/>
</dbReference>
<dbReference type="EMBL" id="WHNW01000002">
    <property type="protein sequence ID" value="MPV85642.1"/>
    <property type="molecule type" value="Genomic_DNA"/>
</dbReference>
<evidence type="ECO:0000256" key="3">
    <source>
        <dbReference type="ARBA" id="ARBA00022448"/>
    </source>
</evidence>
<dbReference type="PANTHER" id="PTHR34501">
    <property type="entry name" value="PROTEIN YDDL-RELATED"/>
    <property type="match status" value="1"/>
</dbReference>
<feature type="chain" id="PRO_5026805270" evidence="11">
    <location>
        <begin position="22"/>
        <end position="306"/>
    </location>
</feature>
<dbReference type="PRINTS" id="PR00182">
    <property type="entry name" value="ECOLNEIPORIN"/>
</dbReference>
<dbReference type="InterPro" id="IPR001702">
    <property type="entry name" value="Porin_Gram-ve"/>
</dbReference>